<dbReference type="RefSeq" id="WP_311656780.1">
    <property type="nucleotide sequence ID" value="NZ_JAVREX010000005.1"/>
</dbReference>
<proteinExistence type="predicted"/>
<gene>
    <name evidence="1" type="ORF">RM649_14800</name>
</gene>
<keyword evidence="2" id="KW-1185">Reference proteome</keyword>
<evidence type="ECO:0000313" key="1">
    <source>
        <dbReference type="EMBL" id="MDT0428911.1"/>
    </source>
</evidence>
<dbReference type="EMBL" id="JAVREX010000005">
    <property type="protein sequence ID" value="MDT0428911.1"/>
    <property type="molecule type" value="Genomic_DNA"/>
</dbReference>
<sequence>MRGNLAETAHAVLTAARAPGAGAPPLPYARLDGSAGVVADVCVRGDLGFVLLLHRRKDGALAEELFHCGRTDTGAWGTAEHLSGGLLGVEATSPRDIEAALAGRPMALWGESETLLFTGRPGGDEGHQLLRFQTLLVREDVGHLDVRDVSSRAGSAPARLRKPLLCQVALLALLPEERVTVRAVARDGAGARFLGEPFELTGTAAVSGRPWA</sequence>
<evidence type="ECO:0008006" key="3">
    <source>
        <dbReference type="Google" id="ProtNLM"/>
    </source>
</evidence>
<protein>
    <recommendedName>
        <fullName evidence="3">Nudix hydrolase domain-containing protein</fullName>
    </recommendedName>
</protein>
<accession>A0ABU2RJA4</accession>
<evidence type="ECO:0000313" key="2">
    <source>
        <dbReference type="Proteomes" id="UP001183777"/>
    </source>
</evidence>
<organism evidence="1 2">
    <name type="scientific">Streptomyces salyersiae</name>
    <dbReference type="NCBI Taxonomy" id="3075530"/>
    <lineage>
        <taxon>Bacteria</taxon>
        <taxon>Bacillati</taxon>
        <taxon>Actinomycetota</taxon>
        <taxon>Actinomycetes</taxon>
        <taxon>Kitasatosporales</taxon>
        <taxon>Streptomycetaceae</taxon>
        <taxon>Streptomyces</taxon>
    </lineage>
</organism>
<comment type="caution">
    <text evidence="1">The sequence shown here is derived from an EMBL/GenBank/DDBJ whole genome shotgun (WGS) entry which is preliminary data.</text>
</comment>
<dbReference type="Proteomes" id="UP001183777">
    <property type="component" value="Unassembled WGS sequence"/>
</dbReference>
<reference evidence="2" key="1">
    <citation type="submission" date="2023-07" db="EMBL/GenBank/DDBJ databases">
        <title>30 novel species of actinomycetes from the DSMZ collection.</title>
        <authorList>
            <person name="Nouioui I."/>
        </authorList>
    </citation>
    <scope>NUCLEOTIDE SEQUENCE [LARGE SCALE GENOMIC DNA]</scope>
    <source>
        <strain evidence="2">DSM 41770</strain>
    </source>
</reference>
<name>A0ABU2RJA4_9ACTN</name>